<reference evidence="4" key="1">
    <citation type="journal article" date="2024" name="Algal Res.">
        <title>Biochemical, toxicological and genomic investigation of a high-biomass producing Limnothrix strain isolated from Italian shallow drinking water reservoir.</title>
        <authorList>
            <person name="Simonazzi M."/>
            <person name="Shishido T.K."/>
            <person name="Delbaje E."/>
            <person name="Wahlsten M."/>
            <person name="Fewer D.P."/>
            <person name="Sivonen K."/>
            <person name="Pezzolesi L."/>
            <person name="Pistocchi R."/>
        </authorList>
    </citation>
    <scope>NUCLEOTIDE SEQUENCE [LARGE SCALE GENOMIC DNA]</scope>
    <source>
        <strain evidence="4">LRLZ20PSL1</strain>
    </source>
</reference>
<dbReference type="NCBIfam" id="TIGR03943">
    <property type="entry name" value="TIGR03943 family putative permease subunit"/>
    <property type="match status" value="1"/>
</dbReference>
<dbReference type="InterPro" id="IPR052955">
    <property type="entry name" value="UPF0703_membrane_permease"/>
</dbReference>
<gene>
    <name evidence="3" type="ORF">VPK24_13365</name>
</gene>
<name>A0ABW7CCR5_9CYAN</name>
<organism evidence="3 4">
    <name type="scientific">Limnothrix redekei LRLZ20PSL1</name>
    <dbReference type="NCBI Taxonomy" id="3112953"/>
    <lineage>
        <taxon>Bacteria</taxon>
        <taxon>Bacillati</taxon>
        <taxon>Cyanobacteriota</taxon>
        <taxon>Cyanophyceae</taxon>
        <taxon>Pseudanabaenales</taxon>
        <taxon>Pseudanabaenaceae</taxon>
        <taxon>Limnothrix</taxon>
    </lineage>
</organism>
<dbReference type="EMBL" id="JAZAQF010000078">
    <property type="protein sequence ID" value="MFG3818633.1"/>
    <property type="molecule type" value="Genomic_DNA"/>
</dbReference>
<keyword evidence="1" id="KW-0472">Membrane</keyword>
<evidence type="ECO:0000256" key="1">
    <source>
        <dbReference type="SAM" id="Phobius"/>
    </source>
</evidence>
<feature type="domain" description="DUF1980" evidence="2">
    <location>
        <begin position="174"/>
        <end position="274"/>
    </location>
</feature>
<sequence>MKPFLSATAPMGAASAVLSQPSRSNWLPWVDVAAIAAWGALMLHYWHGGRLALLIHPAYHGLVVVTGFLLLMTAASLAINLVQSGRLLRRRLSLAADADSEQHISLLPKGWATLLLLLAAIGGFWIAPQPLTSHKALQRGIGDPTTAIARAPKAFRSNKRPEQRSLIEWVRTLEVYPEPEAYRNQPVNISGFVTKVEGYPADVFWISRFTITCCAADAYPIGLPVRRPANMPNYPPDTWLEIQGRMAVDEIKGERVLSIAPQTMRPIPVPKNPYEF</sequence>
<dbReference type="PANTHER" id="PTHR40047">
    <property type="entry name" value="UPF0703 PROTEIN YCGQ"/>
    <property type="match status" value="1"/>
</dbReference>
<dbReference type="Proteomes" id="UP001604335">
    <property type="component" value="Unassembled WGS sequence"/>
</dbReference>
<dbReference type="InterPro" id="IPR048447">
    <property type="entry name" value="DUF1980_C"/>
</dbReference>
<evidence type="ECO:0000313" key="4">
    <source>
        <dbReference type="Proteomes" id="UP001604335"/>
    </source>
</evidence>
<accession>A0ABW7CCR5</accession>
<dbReference type="InterPro" id="IPR015402">
    <property type="entry name" value="DUF1980"/>
</dbReference>
<keyword evidence="1" id="KW-1133">Transmembrane helix</keyword>
<protein>
    <submittedName>
        <fullName evidence="3">TIGR03943 family protein</fullName>
    </submittedName>
</protein>
<proteinExistence type="predicted"/>
<keyword evidence="1" id="KW-0812">Transmembrane</keyword>
<dbReference type="PANTHER" id="PTHR40047:SF1">
    <property type="entry name" value="UPF0703 PROTEIN YCGQ"/>
    <property type="match status" value="1"/>
</dbReference>
<feature type="transmembrane region" description="Helical" evidence="1">
    <location>
        <begin position="110"/>
        <end position="127"/>
    </location>
</feature>
<dbReference type="Pfam" id="PF21537">
    <property type="entry name" value="DUF1980_C"/>
    <property type="match status" value="1"/>
</dbReference>
<comment type="caution">
    <text evidence="3">The sequence shown here is derived from an EMBL/GenBank/DDBJ whole genome shotgun (WGS) entry which is preliminary data.</text>
</comment>
<feature type="transmembrane region" description="Helical" evidence="1">
    <location>
        <begin position="29"/>
        <end position="46"/>
    </location>
</feature>
<evidence type="ECO:0000313" key="3">
    <source>
        <dbReference type="EMBL" id="MFG3818633.1"/>
    </source>
</evidence>
<keyword evidence="4" id="KW-1185">Reference proteome</keyword>
<evidence type="ECO:0000259" key="2">
    <source>
        <dbReference type="Pfam" id="PF21537"/>
    </source>
</evidence>
<feature type="transmembrane region" description="Helical" evidence="1">
    <location>
        <begin position="58"/>
        <end position="82"/>
    </location>
</feature>